<dbReference type="AlphaFoldDB" id="A0A1H7SVA8"/>
<keyword evidence="3" id="KW-0328">Glycosyltransferase</keyword>
<evidence type="ECO:0000313" key="3">
    <source>
        <dbReference type="EMBL" id="SEL76513.1"/>
    </source>
</evidence>
<gene>
    <name evidence="3" type="ORF">SAMN05444354_108153</name>
</gene>
<organism evidence="3 4">
    <name type="scientific">Stigmatella aurantiaca</name>
    <dbReference type="NCBI Taxonomy" id="41"/>
    <lineage>
        <taxon>Bacteria</taxon>
        <taxon>Pseudomonadati</taxon>
        <taxon>Myxococcota</taxon>
        <taxon>Myxococcia</taxon>
        <taxon>Myxococcales</taxon>
        <taxon>Cystobacterineae</taxon>
        <taxon>Archangiaceae</taxon>
        <taxon>Stigmatella</taxon>
    </lineage>
</organism>
<dbReference type="InterPro" id="IPR029044">
    <property type="entry name" value="Nucleotide-diphossugar_trans"/>
</dbReference>
<dbReference type="EMBL" id="FOAP01000008">
    <property type="protein sequence ID" value="SEL76513.1"/>
    <property type="molecule type" value="Genomic_DNA"/>
</dbReference>
<protein>
    <submittedName>
        <fullName evidence="3">N-terminal domain of galactosyltransferase</fullName>
    </submittedName>
</protein>
<dbReference type="InterPro" id="IPR027791">
    <property type="entry name" value="Galactosyl_T_C"/>
</dbReference>
<accession>A0A1H7SVA8</accession>
<evidence type="ECO:0000256" key="1">
    <source>
        <dbReference type="ARBA" id="ARBA00022679"/>
    </source>
</evidence>
<dbReference type="Pfam" id="PF02709">
    <property type="entry name" value="Glyco_transf_7C"/>
    <property type="match status" value="1"/>
</dbReference>
<dbReference type="OrthoDB" id="9801954at2"/>
<dbReference type="Proteomes" id="UP000182719">
    <property type="component" value="Unassembled WGS sequence"/>
</dbReference>
<evidence type="ECO:0000259" key="2">
    <source>
        <dbReference type="Pfam" id="PF02709"/>
    </source>
</evidence>
<feature type="domain" description="Galactosyltransferase C-terminal" evidence="2">
    <location>
        <begin position="168"/>
        <end position="214"/>
    </location>
</feature>
<sequence length="285" mass="32640">MEAKQPHLSIIIPWSGRPELDATLGRNRRFFAAHPFEVLVVNCGGDIRMFRRVLRAHRFPGLRGLEMRGTSFNKSLALNLGASTARAGHLLFLDTDVVLRRDFLAESLALLGKRHFVTVDRVFESHPPSKRRSRLRELAYLMRFVDQKGRIAQVETRRMNLRDGSRNGPGLVMMRRKHFEEINGMNAELSGWGWEDLDLLIRLQLALGLTQKRHGDVVHLTHGDEQHRLGGMHRKASELINLSTCLENYRTGYYWGTCEGDFQKWQGRYTGFDPSSVEGKHTGKP</sequence>
<name>A0A1H7SVA8_STIAU</name>
<keyword evidence="1 3" id="KW-0808">Transferase</keyword>
<evidence type="ECO:0000313" key="4">
    <source>
        <dbReference type="Proteomes" id="UP000182719"/>
    </source>
</evidence>
<dbReference type="Gene3D" id="3.90.550.10">
    <property type="entry name" value="Spore Coat Polysaccharide Biosynthesis Protein SpsA, Chain A"/>
    <property type="match status" value="1"/>
</dbReference>
<dbReference type="SUPFAM" id="SSF53448">
    <property type="entry name" value="Nucleotide-diphospho-sugar transferases"/>
    <property type="match status" value="1"/>
</dbReference>
<keyword evidence="4" id="KW-1185">Reference proteome</keyword>
<dbReference type="RefSeq" id="WP_075007534.1">
    <property type="nucleotide sequence ID" value="NZ_FOAP01000008.1"/>
</dbReference>
<proteinExistence type="predicted"/>
<reference evidence="4" key="1">
    <citation type="submission" date="2016-10" db="EMBL/GenBank/DDBJ databases">
        <authorList>
            <person name="Varghese N."/>
            <person name="Submissions S."/>
        </authorList>
    </citation>
    <scope>NUCLEOTIDE SEQUENCE [LARGE SCALE GENOMIC DNA]</scope>
    <source>
        <strain evidence="4">DSM 17044</strain>
    </source>
</reference>
<dbReference type="GO" id="GO:0016757">
    <property type="term" value="F:glycosyltransferase activity"/>
    <property type="evidence" value="ECO:0007669"/>
    <property type="project" value="UniProtKB-KW"/>
</dbReference>